<proteinExistence type="predicted"/>
<dbReference type="EMBL" id="JAPDFW010000063">
    <property type="protein sequence ID" value="KAJ5075732.1"/>
    <property type="molecule type" value="Genomic_DNA"/>
</dbReference>
<dbReference type="FunFam" id="3.40.50.300:FF:001204">
    <property type="entry name" value="Small GTP-binding protein, putative"/>
    <property type="match status" value="1"/>
</dbReference>
<evidence type="ECO:0000313" key="2">
    <source>
        <dbReference type="EMBL" id="KAJ5075732.1"/>
    </source>
</evidence>
<dbReference type="SMART" id="SM00173">
    <property type="entry name" value="RAS"/>
    <property type="match status" value="1"/>
</dbReference>
<dbReference type="SUPFAM" id="SSF52540">
    <property type="entry name" value="P-loop containing nucleoside triphosphate hydrolases"/>
    <property type="match status" value="1"/>
</dbReference>
<dbReference type="GO" id="GO:0003924">
    <property type="term" value="F:GTPase activity"/>
    <property type="evidence" value="ECO:0007669"/>
    <property type="project" value="InterPro"/>
</dbReference>
<keyword evidence="3" id="KW-1185">Reference proteome</keyword>
<protein>
    <submittedName>
        <fullName evidence="2">Ras-related protein rab-24</fullName>
    </submittedName>
</protein>
<dbReference type="PROSITE" id="PS51419">
    <property type="entry name" value="RAB"/>
    <property type="match status" value="1"/>
</dbReference>
<dbReference type="Pfam" id="PF00071">
    <property type="entry name" value="Ras"/>
    <property type="match status" value="1"/>
</dbReference>
<dbReference type="PANTHER" id="PTHR47978">
    <property type="match status" value="1"/>
</dbReference>
<dbReference type="InterPro" id="IPR027417">
    <property type="entry name" value="P-loop_NTPase"/>
</dbReference>
<dbReference type="OMA" id="FYCRGAH"/>
<dbReference type="CDD" id="cd00154">
    <property type="entry name" value="Rab"/>
    <property type="match status" value="1"/>
</dbReference>
<evidence type="ECO:0000256" key="1">
    <source>
        <dbReference type="ARBA" id="ARBA00022741"/>
    </source>
</evidence>
<dbReference type="SMART" id="SM00175">
    <property type="entry name" value="RAB"/>
    <property type="match status" value="1"/>
</dbReference>
<dbReference type="PROSITE" id="PS51420">
    <property type="entry name" value="RHO"/>
    <property type="match status" value="1"/>
</dbReference>
<dbReference type="InterPro" id="IPR005225">
    <property type="entry name" value="Small_GTP-bd"/>
</dbReference>
<dbReference type="PRINTS" id="PR00449">
    <property type="entry name" value="RASTRNSFRMNG"/>
</dbReference>
<dbReference type="NCBIfam" id="TIGR00231">
    <property type="entry name" value="small_GTP"/>
    <property type="match status" value="1"/>
</dbReference>
<keyword evidence="1" id="KW-0547">Nucleotide-binding</keyword>
<evidence type="ECO:0000313" key="3">
    <source>
        <dbReference type="Proteomes" id="UP001149090"/>
    </source>
</evidence>
<dbReference type="OrthoDB" id="25896at2759"/>
<dbReference type="Proteomes" id="UP001149090">
    <property type="component" value="Unassembled WGS sequence"/>
</dbReference>
<gene>
    <name evidence="2" type="ORF">M0811_06594</name>
</gene>
<accession>A0A9Q0RD32</accession>
<dbReference type="GO" id="GO:0005525">
    <property type="term" value="F:GTP binding"/>
    <property type="evidence" value="ECO:0007669"/>
    <property type="project" value="InterPro"/>
</dbReference>
<organism evidence="2 3">
    <name type="scientific">Anaeramoeba ignava</name>
    <name type="common">Anaerobic marine amoeba</name>
    <dbReference type="NCBI Taxonomy" id="1746090"/>
    <lineage>
        <taxon>Eukaryota</taxon>
        <taxon>Metamonada</taxon>
        <taxon>Anaeramoebidae</taxon>
        <taxon>Anaeramoeba</taxon>
    </lineage>
</organism>
<comment type="caution">
    <text evidence="2">The sequence shown here is derived from an EMBL/GenBank/DDBJ whole genome shotgun (WGS) entry which is preliminary data.</text>
</comment>
<sequence>MNEEEEKYDLKIILLGSSKVGKTTLVNRLTQGTFENPEQTTGATFSKKKYQGELQEYTFSIWDTAGEERFDSLSSFYCRNSGCELILYDITDRNSFTNLDRFFDKLQYTNEDSFVILIGTKLDLIEETSKLRKVTLEEGKKKANDKNSYFFEISSKTGHNIQELWETVGDLFEKNSQKNEIKHRQDNNHFQINSFTNNQKKKNCC</sequence>
<reference evidence="2" key="1">
    <citation type="submission" date="2022-10" db="EMBL/GenBank/DDBJ databases">
        <title>Novel sulphate-reducing endosymbionts in the free-living metamonad Anaeramoeba.</title>
        <authorList>
            <person name="Jerlstrom-Hultqvist J."/>
            <person name="Cepicka I."/>
            <person name="Gallot-Lavallee L."/>
            <person name="Salas-Leiva D."/>
            <person name="Curtis B.A."/>
            <person name="Zahonova K."/>
            <person name="Pipaliya S."/>
            <person name="Dacks J."/>
            <person name="Roger A.J."/>
        </authorList>
    </citation>
    <scope>NUCLEOTIDE SEQUENCE</scope>
    <source>
        <strain evidence="2">BMAN</strain>
    </source>
</reference>
<dbReference type="InterPro" id="IPR001806">
    <property type="entry name" value="Small_GTPase"/>
</dbReference>
<dbReference type="SMART" id="SM00176">
    <property type="entry name" value="RAN"/>
    <property type="match status" value="1"/>
</dbReference>
<dbReference type="SMART" id="SM00174">
    <property type="entry name" value="RHO"/>
    <property type="match status" value="1"/>
</dbReference>
<dbReference type="AlphaFoldDB" id="A0A9Q0RD32"/>
<name>A0A9Q0RD32_ANAIG</name>
<dbReference type="PROSITE" id="PS51421">
    <property type="entry name" value="RAS"/>
    <property type="match status" value="1"/>
</dbReference>
<dbReference type="Gene3D" id="3.40.50.300">
    <property type="entry name" value="P-loop containing nucleotide triphosphate hydrolases"/>
    <property type="match status" value="1"/>
</dbReference>